<evidence type="ECO:0000256" key="1">
    <source>
        <dbReference type="SAM" id="MobiDB-lite"/>
    </source>
</evidence>
<name>A0ABT1T4M7_9SPHI</name>
<reference evidence="3 4" key="1">
    <citation type="submission" date="2022-07" db="EMBL/GenBank/DDBJ databases">
        <title>Mucilaginibacter sp. JC4.</title>
        <authorList>
            <person name="Le V."/>
            <person name="Ko S.-R."/>
            <person name="Ahn C.-Y."/>
            <person name="Oh H.-M."/>
        </authorList>
    </citation>
    <scope>NUCLEOTIDE SEQUENCE [LARGE SCALE GENOMIC DNA]</scope>
    <source>
        <strain evidence="3 4">JC4</strain>
    </source>
</reference>
<evidence type="ECO:0000313" key="4">
    <source>
        <dbReference type="Proteomes" id="UP001204376"/>
    </source>
</evidence>
<dbReference type="RefSeq" id="WP_256539712.1">
    <property type="nucleotide sequence ID" value="NZ_JANHOH010000003.1"/>
</dbReference>
<evidence type="ECO:0000256" key="2">
    <source>
        <dbReference type="SAM" id="Phobius"/>
    </source>
</evidence>
<keyword evidence="2" id="KW-0472">Membrane</keyword>
<dbReference type="InterPro" id="IPR005625">
    <property type="entry name" value="PepSY-ass_TM"/>
</dbReference>
<dbReference type="EMBL" id="JANHOH010000003">
    <property type="protein sequence ID" value="MCQ6959524.1"/>
    <property type="molecule type" value="Genomic_DNA"/>
</dbReference>
<evidence type="ECO:0000313" key="3">
    <source>
        <dbReference type="EMBL" id="MCQ6959524.1"/>
    </source>
</evidence>
<feature type="transmembrane region" description="Helical" evidence="2">
    <location>
        <begin position="12"/>
        <end position="32"/>
    </location>
</feature>
<dbReference type="Proteomes" id="UP001204376">
    <property type="component" value="Unassembled WGS sequence"/>
</dbReference>
<sequence length="412" mass="46012">MKVFFRNIHLYLSLAAGIIIFGSCLTGTVLVFEKEIDHALHPERYYVKPQGARLPLSQLKAMALKQMPKAKPASIMVYNDAERTVEFGVIVPEKKGKGNKDKQLAKPEEDKKGRGGDIKDKKPKEAERANLVLFLNPYTGELVGQYSRRQSFLFSVEMYHRFLLAGKDSAGDLIVGIATLLFLFILITGVILWWPKTKNIMRQRLKIKWDGSTKRLTHDLHLVTGFYTSVFLIITVTTGLIMSFKWANKALYAVTSSVIQTEQPKPPKSVYQAGAKPLTIDEALKGLSGKINIAAFYTIRTPKDSTGTFSINILPQGAIESTADTYFIDQYSGDLAGSQLFADKSLGQRARALVKPIHTGAVYGLPTKVISFIVCLLSLIFPVTGVMMWLNRIKKKKPDAKRLVRHKHVLQA</sequence>
<protein>
    <submittedName>
        <fullName evidence="3">PepSY domain-containing protein</fullName>
    </submittedName>
</protein>
<keyword evidence="2" id="KW-0812">Transmembrane</keyword>
<organism evidence="3 4">
    <name type="scientific">Mucilaginibacter aquariorum</name>
    <dbReference type="NCBI Taxonomy" id="2967225"/>
    <lineage>
        <taxon>Bacteria</taxon>
        <taxon>Pseudomonadati</taxon>
        <taxon>Bacteroidota</taxon>
        <taxon>Sphingobacteriia</taxon>
        <taxon>Sphingobacteriales</taxon>
        <taxon>Sphingobacteriaceae</taxon>
        <taxon>Mucilaginibacter</taxon>
    </lineage>
</organism>
<keyword evidence="2" id="KW-1133">Transmembrane helix</keyword>
<keyword evidence="4" id="KW-1185">Reference proteome</keyword>
<accession>A0ABT1T4M7</accession>
<dbReference type="Pfam" id="PF03929">
    <property type="entry name" value="PepSY_TM"/>
    <property type="match status" value="1"/>
</dbReference>
<feature type="transmembrane region" description="Helical" evidence="2">
    <location>
        <begin position="173"/>
        <end position="194"/>
    </location>
</feature>
<dbReference type="PANTHER" id="PTHR34219">
    <property type="entry name" value="IRON-REGULATED INNER MEMBRANE PROTEIN-RELATED"/>
    <property type="match status" value="1"/>
</dbReference>
<feature type="transmembrane region" description="Helical" evidence="2">
    <location>
        <begin position="369"/>
        <end position="390"/>
    </location>
</feature>
<dbReference type="PROSITE" id="PS51257">
    <property type="entry name" value="PROKAR_LIPOPROTEIN"/>
    <property type="match status" value="1"/>
</dbReference>
<dbReference type="PANTHER" id="PTHR34219:SF3">
    <property type="entry name" value="BLL7967 PROTEIN"/>
    <property type="match status" value="1"/>
</dbReference>
<comment type="caution">
    <text evidence="3">The sequence shown here is derived from an EMBL/GenBank/DDBJ whole genome shotgun (WGS) entry which is preliminary data.</text>
</comment>
<proteinExistence type="predicted"/>
<feature type="transmembrane region" description="Helical" evidence="2">
    <location>
        <begin position="222"/>
        <end position="244"/>
    </location>
</feature>
<gene>
    <name evidence="3" type="ORF">NPE20_16215</name>
</gene>
<feature type="region of interest" description="Disordered" evidence="1">
    <location>
        <begin position="96"/>
        <end position="121"/>
    </location>
</feature>